<reference evidence="1" key="1">
    <citation type="submission" date="2023-03" db="EMBL/GenBank/DDBJ databases">
        <title>Massive genome expansion in bonnet fungi (Mycena s.s.) driven by repeated elements and novel gene families across ecological guilds.</title>
        <authorList>
            <consortium name="Lawrence Berkeley National Laboratory"/>
            <person name="Harder C.B."/>
            <person name="Miyauchi S."/>
            <person name="Viragh M."/>
            <person name="Kuo A."/>
            <person name="Thoen E."/>
            <person name="Andreopoulos B."/>
            <person name="Lu D."/>
            <person name="Skrede I."/>
            <person name="Drula E."/>
            <person name="Henrissat B."/>
            <person name="Morin E."/>
            <person name="Kohler A."/>
            <person name="Barry K."/>
            <person name="LaButti K."/>
            <person name="Morin E."/>
            <person name="Salamov A."/>
            <person name="Lipzen A."/>
            <person name="Mereny Z."/>
            <person name="Hegedus B."/>
            <person name="Baldrian P."/>
            <person name="Stursova M."/>
            <person name="Weitz H."/>
            <person name="Taylor A."/>
            <person name="Grigoriev I.V."/>
            <person name="Nagy L.G."/>
            <person name="Martin F."/>
            <person name="Kauserud H."/>
        </authorList>
    </citation>
    <scope>NUCLEOTIDE SEQUENCE</scope>
    <source>
        <strain evidence="1">CBHHK002</strain>
    </source>
</reference>
<evidence type="ECO:0000313" key="1">
    <source>
        <dbReference type="EMBL" id="KAJ7354384.1"/>
    </source>
</evidence>
<sequence length="524" mass="59309">MTQFQADQLLILNQSTLASYLCCLNSFGPIMPRIMILLDKSLLRTIMLTDLFKVLQITTIGSLINRIINTTAQLAMQAIMLITTQSQTHRLGHIDHIGLTNMGILMTEIYKFCAGLPRTVSNYGLQPVDWIYVSLQRLHISEEGQDWDDNTHFKIKTLMQALVQVDLSPPELSSEPILKSKAFSWFWLHLRRFCKKSQKRDICHPGVTRSDILQEYSAWEQLGTIALKYNHILELPTWIAVYCESSTSSDWGGHHLWMTDHFCNILCQVWVPEFIDDHKYADRAEKSWTLALAALANTWEAYDFSMSAASTGFAALAQCTISTTLRSEYLREKREITFGDDTYARGGILSNVGTTSFLKVATTFGQATQCQKLDSSFLTAAPRRIDVHGVAEESPDSCCELVVRSNWLPNTARVKLLVFRQTTITETLDKALSAITRYNGVNIYANVNEASPSLICNQESDSVKVLRVYGRRQTIFRDQHGGFPYWSRTYIIREDVGSICSTDNTERRLLGIKAMPRIGLGLNT</sequence>
<name>A0AAD7ACL9_9AGAR</name>
<dbReference type="EMBL" id="JARIHO010000010">
    <property type="protein sequence ID" value="KAJ7354384.1"/>
    <property type="molecule type" value="Genomic_DNA"/>
</dbReference>
<keyword evidence="2" id="KW-1185">Reference proteome</keyword>
<organism evidence="1 2">
    <name type="scientific">Mycena albidolilacea</name>
    <dbReference type="NCBI Taxonomy" id="1033008"/>
    <lineage>
        <taxon>Eukaryota</taxon>
        <taxon>Fungi</taxon>
        <taxon>Dikarya</taxon>
        <taxon>Basidiomycota</taxon>
        <taxon>Agaricomycotina</taxon>
        <taxon>Agaricomycetes</taxon>
        <taxon>Agaricomycetidae</taxon>
        <taxon>Agaricales</taxon>
        <taxon>Marasmiineae</taxon>
        <taxon>Mycenaceae</taxon>
        <taxon>Mycena</taxon>
    </lineage>
</organism>
<dbReference type="AlphaFoldDB" id="A0AAD7ACL9"/>
<gene>
    <name evidence="1" type="ORF">DFH08DRAFT_804304</name>
</gene>
<protein>
    <submittedName>
        <fullName evidence="1">Uncharacterized protein</fullName>
    </submittedName>
</protein>
<evidence type="ECO:0000313" key="2">
    <source>
        <dbReference type="Proteomes" id="UP001218218"/>
    </source>
</evidence>
<dbReference type="Proteomes" id="UP001218218">
    <property type="component" value="Unassembled WGS sequence"/>
</dbReference>
<accession>A0AAD7ACL9</accession>
<proteinExistence type="predicted"/>
<comment type="caution">
    <text evidence="1">The sequence shown here is derived from an EMBL/GenBank/DDBJ whole genome shotgun (WGS) entry which is preliminary data.</text>
</comment>